<accession>A0A2T0QXG3</accession>
<sequence>MPGRASWVNPIEPAFGIATRRVLRYGWSMTGDDGDPAVQERVEERGRIRRPVRSTWQPAACPRTPRADR</sequence>
<comment type="caution">
    <text evidence="1">The sequence shown here is derived from an EMBL/GenBank/DDBJ whole genome shotgun (WGS) entry which is preliminary data.</text>
</comment>
<gene>
    <name evidence="1" type="ORF">CLV37_116119</name>
</gene>
<dbReference type="EMBL" id="PVZF01000016">
    <property type="protein sequence ID" value="PRY10566.1"/>
    <property type="molecule type" value="Genomic_DNA"/>
</dbReference>
<dbReference type="Proteomes" id="UP000238083">
    <property type="component" value="Unassembled WGS sequence"/>
</dbReference>
<organism evidence="1 2">
    <name type="scientific">Kineococcus rhizosphaerae</name>
    <dbReference type="NCBI Taxonomy" id="559628"/>
    <lineage>
        <taxon>Bacteria</taxon>
        <taxon>Bacillati</taxon>
        <taxon>Actinomycetota</taxon>
        <taxon>Actinomycetes</taxon>
        <taxon>Kineosporiales</taxon>
        <taxon>Kineosporiaceae</taxon>
        <taxon>Kineococcus</taxon>
    </lineage>
</organism>
<reference evidence="1 2" key="1">
    <citation type="submission" date="2018-03" db="EMBL/GenBank/DDBJ databases">
        <title>Genomic Encyclopedia of Archaeal and Bacterial Type Strains, Phase II (KMG-II): from individual species to whole genera.</title>
        <authorList>
            <person name="Goeker M."/>
        </authorList>
    </citation>
    <scope>NUCLEOTIDE SEQUENCE [LARGE SCALE GENOMIC DNA]</scope>
    <source>
        <strain evidence="1 2">DSM 19711</strain>
    </source>
</reference>
<evidence type="ECO:0000313" key="1">
    <source>
        <dbReference type="EMBL" id="PRY10566.1"/>
    </source>
</evidence>
<protein>
    <submittedName>
        <fullName evidence="1">Uncharacterized protein</fullName>
    </submittedName>
</protein>
<name>A0A2T0QXG3_9ACTN</name>
<evidence type="ECO:0000313" key="2">
    <source>
        <dbReference type="Proteomes" id="UP000238083"/>
    </source>
</evidence>
<dbReference type="AlphaFoldDB" id="A0A2T0QXG3"/>
<keyword evidence="2" id="KW-1185">Reference proteome</keyword>
<proteinExistence type="predicted"/>